<keyword evidence="2" id="KW-0547">Nucleotide-binding</keyword>
<dbReference type="SUPFAM" id="SSF52540">
    <property type="entry name" value="P-loop containing nucleoside triphosphate hydrolases"/>
    <property type="match status" value="1"/>
</dbReference>
<dbReference type="InterPro" id="IPR027417">
    <property type="entry name" value="P-loop_NTPase"/>
</dbReference>
<keyword evidence="1" id="KW-0235">DNA replication</keyword>
<evidence type="ECO:0000313" key="4">
    <source>
        <dbReference type="EMBL" id="QFG75121.1"/>
    </source>
</evidence>
<organism evidence="4">
    <name type="scientific">Megaviridae environmental sample</name>
    <dbReference type="NCBI Taxonomy" id="1737588"/>
    <lineage>
        <taxon>Viruses</taxon>
        <taxon>Varidnaviria</taxon>
        <taxon>Bamfordvirae</taxon>
        <taxon>Nucleocytoviricota</taxon>
        <taxon>Megaviricetes</taxon>
        <taxon>Imitervirales</taxon>
        <taxon>Mimiviridae</taxon>
        <taxon>environmental samples</taxon>
    </lineage>
</organism>
<sequence>MDIHKNIIDKLDYFIEHKRIPNLIFYGKEGSGKKYLLYEFIHKIYNNNVEHIKNYVMYVNCGFGKGIKFIREELKFFAKTNIHNCGEIIKIIVLINADKLTIDAQSALRRCIELFSHSTRFFIVLKNKDELLKPILSRFCDIYVDYPIINNKPTNLYRYQIQKTDNNTFNQNRLQYLKTKLNNLDKTNVMHIKSFIHMIYLKGYNHIDLFSIIKISKIDPLLKYQLLYNFEQYKKEYRNEELLMFTILIFLYFRSNIPLENIASI</sequence>
<dbReference type="GO" id="GO:0003689">
    <property type="term" value="F:DNA clamp loader activity"/>
    <property type="evidence" value="ECO:0007669"/>
    <property type="project" value="TreeGrafter"/>
</dbReference>
<dbReference type="PANTHER" id="PTHR11669:SF20">
    <property type="entry name" value="REPLICATION FACTOR C SUBUNIT 4"/>
    <property type="match status" value="1"/>
</dbReference>
<evidence type="ECO:0000256" key="1">
    <source>
        <dbReference type="ARBA" id="ARBA00022705"/>
    </source>
</evidence>
<name>A0A5J6VP32_9VIRU</name>
<dbReference type="GO" id="GO:0006261">
    <property type="term" value="P:DNA-templated DNA replication"/>
    <property type="evidence" value="ECO:0007669"/>
    <property type="project" value="TreeGrafter"/>
</dbReference>
<dbReference type="InterPro" id="IPR050238">
    <property type="entry name" value="DNA_Rep/Repair_Clamp_Loader"/>
</dbReference>
<dbReference type="EMBL" id="MN448299">
    <property type="protein sequence ID" value="QFG75121.1"/>
    <property type="molecule type" value="Genomic_DNA"/>
</dbReference>
<reference evidence="4" key="1">
    <citation type="journal article" date="2019" name="Philos. Trans. R. Soc. Lond., B, Biol. Sci.">
        <title>Targeted metagenomic recovery of four divergent viruses reveals shared and distinctive characteristics of giant viruses of marine eukaryotes.</title>
        <authorList>
            <person name="Needham D.M."/>
            <person name="Poirier C."/>
            <person name="Hehenberger E."/>
            <person name="Jimenez V."/>
            <person name="Swalwell J.E."/>
            <person name="Santoro A.E."/>
            <person name="Worden A.Z."/>
        </authorList>
    </citation>
    <scope>NUCLEOTIDE SEQUENCE</scope>
    <source>
        <strain evidence="4">OPacV-421</strain>
    </source>
</reference>
<dbReference type="PANTHER" id="PTHR11669">
    <property type="entry name" value="REPLICATION FACTOR C / DNA POLYMERASE III GAMMA-TAU SUBUNIT"/>
    <property type="match status" value="1"/>
</dbReference>
<evidence type="ECO:0000256" key="2">
    <source>
        <dbReference type="ARBA" id="ARBA00022741"/>
    </source>
</evidence>
<dbReference type="GO" id="GO:0005524">
    <property type="term" value="F:ATP binding"/>
    <property type="evidence" value="ECO:0007669"/>
    <property type="project" value="UniProtKB-KW"/>
</dbReference>
<protein>
    <submittedName>
        <fullName evidence="4">Uncharacterized protein</fullName>
    </submittedName>
</protein>
<evidence type="ECO:0000256" key="3">
    <source>
        <dbReference type="ARBA" id="ARBA00022840"/>
    </source>
</evidence>
<dbReference type="Gene3D" id="3.40.50.300">
    <property type="entry name" value="P-loop containing nucleotide triphosphate hydrolases"/>
    <property type="match status" value="1"/>
</dbReference>
<dbReference type="GO" id="GO:0006281">
    <property type="term" value="P:DNA repair"/>
    <property type="evidence" value="ECO:0007669"/>
    <property type="project" value="TreeGrafter"/>
</dbReference>
<keyword evidence="3" id="KW-0067">ATP-binding</keyword>
<accession>A0A5J6VP32</accession>
<proteinExistence type="predicted"/>